<reference evidence="3 4" key="1">
    <citation type="journal article" date="2014" name="PLoS ONE">
        <title>Genome Sequence of Candidatus Nitrososphaera evergladensis from Group I.1b Enriched from Everglades Soil Reveals Novel Genomic Features of the Ammonia-Oxidizing Archaea.</title>
        <authorList>
            <person name="Zhalnina K.V."/>
            <person name="Dias R."/>
            <person name="Leonard M.T."/>
            <person name="Dorr de Quadros P."/>
            <person name="Camargo F.A."/>
            <person name="Drew J.C."/>
            <person name="Farmerie W.G."/>
            <person name="Daroub S.H."/>
            <person name="Triplett E.W."/>
        </authorList>
    </citation>
    <scope>NUCLEOTIDE SEQUENCE [LARGE SCALE GENOMIC DNA]</scope>
    <source>
        <strain evidence="3 4">SR1</strain>
    </source>
</reference>
<comment type="similarity">
    <text evidence="1">Belongs to the universal stress protein A family.</text>
</comment>
<feature type="domain" description="UspA" evidence="2">
    <location>
        <begin position="1"/>
        <end position="156"/>
    </location>
</feature>
<name>A0A075MXX6_9ARCH</name>
<dbReference type="PRINTS" id="PR01438">
    <property type="entry name" value="UNVRSLSTRESS"/>
</dbReference>
<dbReference type="EMBL" id="CP007174">
    <property type="protein sequence ID" value="AIF85482.1"/>
    <property type="molecule type" value="Genomic_DNA"/>
</dbReference>
<dbReference type="Proteomes" id="UP000028194">
    <property type="component" value="Chromosome"/>
</dbReference>
<dbReference type="RefSeq" id="WP_148701883.1">
    <property type="nucleotide sequence ID" value="NZ_CP007174.1"/>
</dbReference>
<evidence type="ECO:0000259" key="2">
    <source>
        <dbReference type="Pfam" id="PF00582"/>
    </source>
</evidence>
<dbReference type="PANTHER" id="PTHR46268">
    <property type="entry name" value="STRESS RESPONSE PROTEIN NHAX"/>
    <property type="match status" value="1"/>
</dbReference>
<organism evidence="3 4">
    <name type="scientific">Candidatus Nitrososphaera evergladensis SR1</name>
    <dbReference type="NCBI Taxonomy" id="1459636"/>
    <lineage>
        <taxon>Archaea</taxon>
        <taxon>Nitrososphaerota</taxon>
        <taxon>Nitrososphaeria</taxon>
        <taxon>Nitrososphaerales</taxon>
        <taxon>Nitrososphaeraceae</taxon>
        <taxon>Nitrososphaera</taxon>
    </lineage>
</organism>
<proteinExistence type="inferred from homology"/>
<dbReference type="CDD" id="cd00293">
    <property type="entry name" value="USP-like"/>
    <property type="match status" value="1"/>
</dbReference>
<dbReference type="AlphaFoldDB" id="A0A075MXX6"/>
<dbReference type="InterPro" id="IPR014729">
    <property type="entry name" value="Rossmann-like_a/b/a_fold"/>
</dbReference>
<gene>
    <name evidence="3" type="ORF">NTE_03454</name>
</gene>
<dbReference type="Pfam" id="PF00582">
    <property type="entry name" value="Usp"/>
    <property type="match status" value="1"/>
</dbReference>
<evidence type="ECO:0000313" key="3">
    <source>
        <dbReference type="EMBL" id="AIF85482.1"/>
    </source>
</evidence>
<dbReference type="SUPFAM" id="SSF52402">
    <property type="entry name" value="Adenine nucleotide alpha hydrolases-like"/>
    <property type="match status" value="1"/>
</dbReference>
<dbReference type="KEGG" id="nev:NTE_03454"/>
<dbReference type="PANTHER" id="PTHR46268:SF6">
    <property type="entry name" value="UNIVERSAL STRESS PROTEIN UP12"/>
    <property type="match status" value="1"/>
</dbReference>
<dbReference type="Gene3D" id="3.40.50.620">
    <property type="entry name" value="HUPs"/>
    <property type="match status" value="1"/>
</dbReference>
<evidence type="ECO:0000313" key="4">
    <source>
        <dbReference type="Proteomes" id="UP000028194"/>
    </source>
</evidence>
<dbReference type="InterPro" id="IPR006016">
    <property type="entry name" value="UspA"/>
</dbReference>
<dbReference type="GeneID" id="41599089"/>
<accession>A0A075MXX6</accession>
<protein>
    <submittedName>
        <fullName evidence="3">Universal stress protein UspA-like protein</fullName>
    </submittedName>
</protein>
<dbReference type="HOGENOM" id="CLU_049301_16_2_2"/>
<dbReference type="eggNOG" id="arCOG02053">
    <property type="taxonomic scope" value="Archaea"/>
</dbReference>
<sequence>MTKTIFVPHEDNEASAKAIKYAIEIAKGLNMEIKLVRVVPEVLDFSTMSHWNDVERKRVKKALDRYKKNVREQEAEKLQKHVSKINSKGIKASATVVEGVNAAEKIADLVRQERPYLVVIASKRLKLRGSLAKLRMLGSVARRISEESTSPVLIVK</sequence>
<dbReference type="STRING" id="1459636.NTE_03454"/>
<evidence type="ECO:0000256" key="1">
    <source>
        <dbReference type="ARBA" id="ARBA00008791"/>
    </source>
</evidence>
<dbReference type="InterPro" id="IPR006015">
    <property type="entry name" value="Universal_stress_UspA"/>
</dbReference>
<keyword evidence="4" id="KW-1185">Reference proteome</keyword>